<dbReference type="InterPro" id="IPR036237">
    <property type="entry name" value="Xyl_isomerase-like_sf"/>
</dbReference>
<dbReference type="InterPro" id="IPR006311">
    <property type="entry name" value="TAT_signal"/>
</dbReference>
<evidence type="ECO:0000313" key="9">
    <source>
        <dbReference type="Proteomes" id="UP000463337"/>
    </source>
</evidence>
<dbReference type="EMBL" id="VOHW01000002">
    <property type="protein sequence ID" value="TWV63432.1"/>
    <property type="molecule type" value="Genomic_DNA"/>
</dbReference>
<accession>A0A173VK60</accession>
<dbReference type="Proteomes" id="UP000463337">
    <property type="component" value="Unassembled WGS sequence"/>
</dbReference>
<name>A0A173VK60_PARDI</name>
<evidence type="ECO:0000313" key="4">
    <source>
        <dbReference type="EMBL" id="MDB9141282.1"/>
    </source>
</evidence>
<dbReference type="InterPro" id="IPR013022">
    <property type="entry name" value="Xyl_isomerase-like_TIM-brl"/>
</dbReference>
<reference evidence="2 7" key="1">
    <citation type="submission" date="2015-09" db="EMBL/GenBank/DDBJ databases">
        <authorList>
            <consortium name="Pathogen Informatics"/>
        </authorList>
    </citation>
    <scope>NUCLEOTIDE SEQUENCE [LARGE SCALE GENOMIC DNA]</scope>
    <source>
        <strain evidence="2 7">2789STDY5608872</strain>
    </source>
</reference>
<gene>
    <name evidence="2" type="ORF">ERS852429_03148</name>
    <name evidence="6" type="ORF">FSA05_04675</name>
    <name evidence="5" type="ORF">GKD59_12770</name>
    <name evidence="3" type="ORF">LI194_19355</name>
    <name evidence="4" type="ORF">PN612_22600</name>
</gene>
<reference evidence="3" key="4">
    <citation type="submission" date="2021-10" db="EMBL/GenBank/DDBJ databases">
        <title>Collection of gut derived symbiotic bacterial strains cultured from healthy donors.</title>
        <authorList>
            <person name="Lin H."/>
            <person name="Littmann E."/>
            <person name="Kohout C."/>
            <person name="Pamer E.G."/>
        </authorList>
    </citation>
    <scope>NUCLEOTIDE SEQUENCE</scope>
    <source>
        <strain evidence="3">DFI.2.94</strain>
    </source>
</reference>
<evidence type="ECO:0000313" key="5">
    <source>
        <dbReference type="EMBL" id="MRY58756.1"/>
    </source>
</evidence>
<evidence type="ECO:0000313" key="6">
    <source>
        <dbReference type="EMBL" id="TWV63432.1"/>
    </source>
</evidence>
<dbReference type="PANTHER" id="PTHR12110">
    <property type="entry name" value="HYDROXYPYRUVATE ISOMERASE"/>
    <property type="match status" value="1"/>
</dbReference>
<dbReference type="GO" id="GO:0016853">
    <property type="term" value="F:isomerase activity"/>
    <property type="evidence" value="ECO:0007669"/>
    <property type="project" value="UniProtKB-KW"/>
</dbReference>
<dbReference type="SUPFAM" id="SSF51658">
    <property type="entry name" value="Xylose isomerase-like"/>
    <property type="match status" value="1"/>
</dbReference>
<dbReference type="EMBL" id="JAJCNI010000032">
    <property type="protein sequence ID" value="MCB6519942.1"/>
    <property type="molecule type" value="Genomic_DNA"/>
</dbReference>
<feature type="domain" description="Xylose isomerase-like TIM barrel" evidence="1">
    <location>
        <begin position="66"/>
        <end position="310"/>
    </location>
</feature>
<evidence type="ECO:0000313" key="3">
    <source>
        <dbReference type="EMBL" id="MCB6519942.1"/>
    </source>
</evidence>
<dbReference type="EMBL" id="CYXP01000008">
    <property type="protein sequence ID" value="CUN27601.1"/>
    <property type="molecule type" value="Genomic_DNA"/>
</dbReference>
<evidence type="ECO:0000313" key="2">
    <source>
        <dbReference type="EMBL" id="CUN27601.1"/>
    </source>
</evidence>
<evidence type="ECO:0000259" key="1">
    <source>
        <dbReference type="Pfam" id="PF01261"/>
    </source>
</evidence>
<dbReference type="Pfam" id="PF01261">
    <property type="entry name" value="AP_endonuc_2"/>
    <property type="match status" value="1"/>
</dbReference>
<organism evidence="2 7">
    <name type="scientific">Parabacteroides distasonis</name>
    <dbReference type="NCBI Taxonomy" id="823"/>
    <lineage>
        <taxon>Bacteria</taxon>
        <taxon>Pseudomonadati</taxon>
        <taxon>Bacteroidota</taxon>
        <taxon>Bacteroidia</taxon>
        <taxon>Bacteroidales</taxon>
        <taxon>Tannerellaceae</taxon>
        <taxon>Parabacteroides</taxon>
    </lineage>
</organism>
<dbReference type="RefSeq" id="WP_008780070.1">
    <property type="nucleotide sequence ID" value="NZ_AP019729.1"/>
</dbReference>
<dbReference type="Gene3D" id="3.20.20.150">
    <property type="entry name" value="Divalent-metal-dependent TIM barrel enzymes"/>
    <property type="match status" value="1"/>
</dbReference>
<reference evidence="5 9" key="2">
    <citation type="journal article" date="2019" name="Nat. Med.">
        <title>A library of human gut bacterial isolates paired with longitudinal multiomics data enables mechanistic microbiome research.</title>
        <authorList>
            <person name="Poyet M."/>
            <person name="Groussin M."/>
            <person name="Gibbons S.M."/>
            <person name="Avila-Pacheco J."/>
            <person name="Jiang X."/>
            <person name="Kearney S.M."/>
            <person name="Perrotta A.R."/>
            <person name="Berdy B."/>
            <person name="Zhao S."/>
            <person name="Lieberman T.D."/>
            <person name="Swanson P.K."/>
            <person name="Smith M."/>
            <person name="Roesemann S."/>
            <person name="Alexander J.E."/>
            <person name="Rich S.A."/>
            <person name="Livny J."/>
            <person name="Vlamakis H."/>
            <person name="Clish C."/>
            <person name="Bullock K."/>
            <person name="Deik A."/>
            <person name="Scott J."/>
            <person name="Pierce K.A."/>
            <person name="Xavier R.J."/>
            <person name="Alm E.J."/>
        </authorList>
    </citation>
    <scope>NUCLEOTIDE SEQUENCE [LARGE SCALE GENOMIC DNA]</scope>
    <source>
        <strain evidence="5 9">BIOML-A41</strain>
    </source>
</reference>
<keyword evidence="2" id="KW-0413">Isomerase</keyword>
<evidence type="ECO:0000313" key="8">
    <source>
        <dbReference type="Proteomes" id="UP000315827"/>
    </source>
</evidence>
<proteinExistence type="predicted"/>
<dbReference type="EMBL" id="WKLT01000011">
    <property type="protein sequence ID" value="MRY58756.1"/>
    <property type="molecule type" value="Genomic_DNA"/>
</dbReference>
<sequence>MSNRRDFLKNISLFTAGGLLAGKAGSVNAANAALGVVDEVHASKEIGLQIYSLSQELYKGDVAANLRKVKDMGYSKLELAGYGKGAIGGVPMMDFKKMAEDAGLKIISSHVNPVDTSISDPFKAMIFKYSKEVTPKIMEYWKATAADHAKLGCKYLIQPMMPTITTHDEAKLVCDIFNQASDVIKAEGIATGFGYHNHNMEFNRVATKEQQEKVKGNPFAAFMKVGDQIYDLMLKDTDPSKVYFEMDVYWTVMGQNDPVEYMQKHPDRIKVLHIKDRAVFGQSGMMNFEMIFKQMYANGIKDYFVELEQMPDGRTQFAGVKDCADYLIKAPFVK</sequence>
<dbReference type="InterPro" id="IPR050312">
    <property type="entry name" value="IolE/XylAMocC-like"/>
</dbReference>
<dbReference type="Proteomes" id="UP001211522">
    <property type="component" value="Unassembled WGS sequence"/>
</dbReference>
<evidence type="ECO:0000313" key="7">
    <source>
        <dbReference type="Proteomes" id="UP000095591"/>
    </source>
</evidence>
<dbReference type="Proteomes" id="UP000315827">
    <property type="component" value="Unassembled WGS sequence"/>
</dbReference>
<dbReference type="AlphaFoldDB" id="A0A173VK60"/>
<dbReference type="Proteomes" id="UP001198806">
    <property type="component" value="Unassembled WGS sequence"/>
</dbReference>
<dbReference type="EMBL" id="JAQMPX010000154">
    <property type="protein sequence ID" value="MDB9141282.1"/>
    <property type="molecule type" value="Genomic_DNA"/>
</dbReference>
<protein>
    <submittedName>
        <fullName evidence="3">Sugar phosphate isomerase/epimerase</fullName>
    </submittedName>
    <submittedName>
        <fullName evidence="5">TIM barrel protein</fullName>
    </submittedName>
    <submittedName>
        <fullName evidence="2">Xylose isomerase-like TIM barrel</fullName>
    </submittedName>
</protein>
<dbReference type="PROSITE" id="PS51318">
    <property type="entry name" value="TAT"/>
    <property type="match status" value="1"/>
</dbReference>
<reference evidence="6 8" key="3">
    <citation type="submission" date="2019-07" db="EMBL/GenBank/DDBJ databases">
        <title>Genome sequencing of Parabacteroides distasonis iSURF_7.</title>
        <authorList>
            <person name="Degefu H.N."/>
            <person name="Ruoff K.L."/>
            <person name="Price C.E."/>
            <person name="Valls R.A."/>
            <person name="O'Toole G.A."/>
        </authorList>
    </citation>
    <scope>NUCLEOTIDE SEQUENCE [LARGE SCALE GENOMIC DNA]</scope>
    <source>
        <strain evidence="6 8">CFPLTA003_1B</strain>
    </source>
</reference>
<reference evidence="4" key="5">
    <citation type="submission" date="2023-01" db="EMBL/GenBank/DDBJ databases">
        <title>Human gut microbiome strain richness.</title>
        <authorList>
            <person name="Chen-Liaw A."/>
        </authorList>
    </citation>
    <scope>NUCLEOTIDE SEQUENCE</scope>
    <source>
        <strain evidence="4">D35st1_E5_D35t1_190705</strain>
    </source>
</reference>
<dbReference type="Proteomes" id="UP000095591">
    <property type="component" value="Unassembled WGS sequence"/>
</dbReference>
<dbReference type="PANTHER" id="PTHR12110:SF41">
    <property type="entry name" value="INOSOSE DEHYDRATASE"/>
    <property type="match status" value="1"/>
</dbReference>